<proteinExistence type="predicted"/>
<evidence type="ECO:0000313" key="3">
    <source>
        <dbReference type="Proteomes" id="UP000298663"/>
    </source>
</evidence>
<dbReference type="PROSITE" id="PS50181">
    <property type="entry name" value="FBOX"/>
    <property type="match status" value="1"/>
</dbReference>
<dbReference type="InterPro" id="IPR001810">
    <property type="entry name" value="F-box_dom"/>
</dbReference>
<reference evidence="2 3" key="2">
    <citation type="journal article" date="2019" name="G3 (Bethesda)">
        <title>Hybrid Assembly of the Genome of the Entomopathogenic Nematode Steinernema carpocapsae Identifies the X-Chromosome.</title>
        <authorList>
            <person name="Serra L."/>
            <person name="Macchietto M."/>
            <person name="Macias-Munoz A."/>
            <person name="McGill C.J."/>
            <person name="Rodriguez I.M."/>
            <person name="Rodriguez B."/>
            <person name="Murad R."/>
            <person name="Mortazavi A."/>
        </authorList>
    </citation>
    <scope>NUCLEOTIDE SEQUENCE [LARGE SCALE GENOMIC DNA]</scope>
    <source>
        <strain evidence="2 3">ALL</strain>
    </source>
</reference>
<organism evidence="2 3">
    <name type="scientific">Steinernema carpocapsae</name>
    <name type="common">Entomopathogenic nematode</name>
    <dbReference type="NCBI Taxonomy" id="34508"/>
    <lineage>
        <taxon>Eukaryota</taxon>
        <taxon>Metazoa</taxon>
        <taxon>Ecdysozoa</taxon>
        <taxon>Nematoda</taxon>
        <taxon>Chromadorea</taxon>
        <taxon>Rhabditida</taxon>
        <taxon>Tylenchina</taxon>
        <taxon>Panagrolaimomorpha</taxon>
        <taxon>Strongyloidoidea</taxon>
        <taxon>Steinernematidae</taxon>
        <taxon>Steinernema</taxon>
    </lineage>
</organism>
<dbReference type="AlphaFoldDB" id="A0A4U5M5X4"/>
<reference evidence="2 3" key="1">
    <citation type="journal article" date="2015" name="Genome Biol.">
        <title>Comparative genomics of Steinernema reveals deeply conserved gene regulatory networks.</title>
        <authorList>
            <person name="Dillman A.R."/>
            <person name="Macchietto M."/>
            <person name="Porter C.F."/>
            <person name="Rogers A."/>
            <person name="Williams B."/>
            <person name="Antoshechkin I."/>
            <person name="Lee M.M."/>
            <person name="Goodwin Z."/>
            <person name="Lu X."/>
            <person name="Lewis E.E."/>
            <person name="Goodrich-Blair H."/>
            <person name="Stock S.P."/>
            <person name="Adams B.J."/>
            <person name="Sternberg P.W."/>
            <person name="Mortazavi A."/>
        </authorList>
    </citation>
    <scope>NUCLEOTIDE SEQUENCE [LARGE SCALE GENOMIC DNA]</scope>
    <source>
        <strain evidence="2 3">ALL</strain>
    </source>
</reference>
<keyword evidence="3" id="KW-1185">Reference proteome</keyword>
<dbReference type="Proteomes" id="UP000298663">
    <property type="component" value="Unassembled WGS sequence"/>
</dbReference>
<evidence type="ECO:0000313" key="2">
    <source>
        <dbReference type="EMBL" id="TKR64259.1"/>
    </source>
</evidence>
<sequence length="312" mass="35813">MLPNELLLQVFDKLDDATLLECRKVNCQFMEAADKILRDKRSFDVKIHVEKNKDVVFLRNWTKLREIPSATIQAYLQDIYQEELEDPVDYLPPFMTIGALQLDARFLSPARIGETVKILKAEGVHELRKVTLAWKNQHINMFKLMKLIEEAPLEALDLNWYNGGTVSSSGRGFHACLAFMKNVAAKLSKSLFVRGPFSVAEMIDVMREDAINCPKASFLFNKARINSGDGLRAVRRFMESLRDNKRFCRVQIKSMQGRLTLPISEVTRGFNGTFAFLRNVEEKTGNVGFEYCKYHFTTLNDDSHAVIRSYEV</sequence>
<dbReference type="Pfam" id="PF12937">
    <property type="entry name" value="F-box-like"/>
    <property type="match status" value="1"/>
</dbReference>
<protein>
    <recommendedName>
        <fullName evidence="1">F-box domain-containing protein</fullName>
    </recommendedName>
</protein>
<dbReference type="EMBL" id="AZBU02000009">
    <property type="protein sequence ID" value="TKR64259.1"/>
    <property type="molecule type" value="Genomic_DNA"/>
</dbReference>
<name>A0A4U5M5X4_STECR</name>
<evidence type="ECO:0000259" key="1">
    <source>
        <dbReference type="PROSITE" id="PS50181"/>
    </source>
</evidence>
<dbReference type="SMART" id="SM00256">
    <property type="entry name" value="FBOX"/>
    <property type="match status" value="1"/>
</dbReference>
<accession>A0A4U5M5X4</accession>
<gene>
    <name evidence="2" type="ORF">L596_024826</name>
</gene>
<feature type="domain" description="F-box" evidence="1">
    <location>
        <begin position="1"/>
        <end position="46"/>
    </location>
</feature>
<comment type="caution">
    <text evidence="2">The sequence shown here is derived from an EMBL/GenBank/DDBJ whole genome shotgun (WGS) entry which is preliminary data.</text>
</comment>